<gene>
    <name evidence="2" type="ORF">BSTOLATCC_MIC26235</name>
</gene>
<evidence type="ECO:0000256" key="1">
    <source>
        <dbReference type="SAM" id="Phobius"/>
    </source>
</evidence>
<keyword evidence="1" id="KW-0472">Membrane</keyword>
<name>A0AAU9IXA6_9CILI</name>
<sequence>MEQALINIRGLHEWTKRTLFDNNHEKLDQLYTKLSEQMDVIFGFWVSFNHPEMLYEIISLLLPTSQNNLFTALWKNESQHYMHPFPIANLPNYIQKIIFKREINDLPSFYRAQNIILDQGIIVLPTQQYYLFKFMYEATKTTQRQKISWSENPLFLNALYDSPFLILYSQMMLSLDEKSLGLLVFLTDEYCLKDIAICESPPNMPSRHNCEIIYIMTYILQSEKHLFKAKHRLYSISESNLLFNLQDSYYWFFKNSALKWRESYMSYCAYLAEVWIRYLTPWEQNLVLEDFLTNDFLNLNSSKVSAKFEVIQKTSPEFEFWGEYIETNLLFYTELFEYFLRLLCSDLLFRSGDINLLNRISKLYKPDSEGKLFHTHINLRSLEEMSKGGSLTPILESKMAKYRVARGVLYPFDSPNVKATAENLVHKALNTGCREAVKVKNHFVALMGIRVSQQPQLVSMKWRAPPDKKYLMNVWERPLKSDELWILLLLVRGIACGIDRMRGVDTWPPTTDLRFFASYKNLLFLAFMGLLLSILINIYKDK</sequence>
<evidence type="ECO:0000313" key="2">
    <source>
        <dbReference type="EMBL" id="CAG9320317.1"/>
    </source>
</evidence>
<accession>A0AAU9IXA6</accession>
<keyword evidence="1" id="KW-0812">Transmembrane</keyword>
<keyword evidence="3" id="KW-1185">Reference proteome</keyword>
<evidence type="ECO:0000313" key="3">
    <source>
        <dbReference type="Proteomes" id="UP001162131"/>
    </source>
</evidence>
<reference evidence="2" key="1">
    <citation type="submission" date="2021-09" db="EMBL/GenBank/DDBJ databases">
        <authorList>
            <consortium name="AG Swart"/>
            <person name="Singh M."/>
            <person name="Singh A."/>
            <person name="Seah K."/>
            <person name="Emmerich C."/>
        </authorList>
    </citation>
    <scope>NUCLEOTIDE SEQUENCE</scope>
    <source>
        <strain evidence="2">ATCC30299</strain>
    </source>
</reference>
<protein>
    <submittedName>
        <fullName evidence="2">Uncharacterized protein</fullName>
    </submittedName>
</protein>
<keyword evidence="1" id="KW-1133">Transmembrane helix</keyword>
<feature type="transmembrane region" description="Helical" evidence="1">
    <location>
        <begin position="522"/>
        <end position="539"/>
    </location>
</feature>
<organism evidence="2 3">
    <name type="scientific">Blepharisma stoltei</name>
    <dbReference type="NCBI Taxonomy" id="1481888"/>
    <lineage>
        <taxon>Eukaryota</taxon>
        <taxon>Sar</taxon>
        <taxon>Alveolata</taxon>
        <taxon>Ciliophora</taxon>
        <taxon>Postciliodesmatophora</taxon>
        <taxon>Heterotrichea</taxon>
        <taxon>Heterotrichida</taxon>
        <taxon>Blepharismidae</taxon>
        <taxon>Blepharisma</taxon>
    </lineage>
</organism>
<proteinExistence type="predicted"/>
<dbReference type="AlphaFoldDB" id="A0AAU9IXA6"/>
<dbReference type="Proteomes" id="UP001162131">
    <property type="component" value="Unassembled WGS sequence"/>
</dbReference>
<dbReference type="EMBL" id="CAJZBQ010000025">
    <property type="protein sequence ID" value="CAG9320317.1"/>
    <property type="molecule type" value="Genomic_DNA"/>
</dbReference>
<comment type="caution">
    <text evidence="2">The sequence shown here is derived from an EMBL/GenBank/DDBJ whole genome shotgun (WGS) entry which is preliminary data.</text>
</comment>